<protein>
    <recommendedName>
        <fullName evidence="2">Thioredoxin domain-containing protein</fullName>
    </recommendedName>
</protein>
<dbReference type="RefSeq" id="WP_094547826.1">
    <property type="nucleotide sequence ID" value="NZ_MQWB01000001.1"/>
</dbReference>
<evidence type="ECO:0000313" key="4">
    <source>
        <dbReference type="Proteomes" id="UP000216446"/>
    </source>
</evidence>
<evidence type="ECO:0000259" key="2">
    <source>
        <dbReference type="PROSITE" id="PS51352"/>
    </source>
</evidence>
<dbReference type="EMBL" id="MQWB01000001">
    <property type="protein sequence ID" value="OZC02992.1"/>
    <property type="molecule type" value="Genomic_DNA"/>
</dbReference>
<dbReference type="Proteomes" id="UP000216446">
    <property type="component" value="Unassembled WGS sequence"/>
</dbReference>
<dbReference type="Gene3D" id="3.40.30.10">
    <property type="entry name" value="Glutaredoxin"/>
    <property type="match status" value="1"/>
</dbReference>
<keyword evidence="4" id="KW-1185">Reference proteome</keyword>
<organism evidence="3 4">
    <name type="scientific">Rubricoccus marinus</name>
    <dbReference type="NCBI Taxonomy" id="716817"/>
    <lineage>
        <taxon>Bacteria</taxon>
        <taxon>Pseudomonadati</taxon>
        <taxon>Rhodothermota</taxon>
        <taxon>Rhodothermia</taxon>
        <taxon>Rhodothermales</taxon>
        <taxon>Rubricoccaceae</taxon>
        <taxon>Rubricoccus</taxon>
    </lineage>
</organism>
<dbReference type="InterPro" id="IPR036249">
    <property type="entry name" value="Thioredoxin-like_sf"/>
</dbReference>
<dbReference type="InParanoid" id="A0A259TZ09"/>
<evidence type="ECO:0000256" key="1">
    <source>
        <dbReference type="SAM" id="SignalP"/>
    </source>
</evidence>
<reference evidence="3 4" key="1">
    <citation type="submission" date="2016-11" db="EMBL/GenBank/DDBJ databases">
        <title>Study of marine rhodopsin-containing bacteria.</title>
        <authorList>
            <person name="Yoshizawa S."/>
            <person name="Kumagai Y."/>
            <person name="Kogure K."/>
        </authorList>
    </citation>
    <scope>NUCLEOTIDE SEQUENCE [LARGE SCALE GENOMIC DNA]</scope>
    <source>
        <strain evidence="3 4">SG-29</strain>
    </source>
</reference>
<evidence type="ECO:0000313" key="3">
    <source>
        <dbReference type="EMBL" id="OZC02992.1"/>
    </source>
</evidence>
<feature type="chain" id="PRO_5012989112" description="Thioredoxin domain-containing protein" evidence="1">
    <location>
        <begin position="20"/>
        <end position="190"/>
    </location>
</feature>
<dbReference type="SUPFAM" id="SSF52833">
    <property type="entry name" value="Thioredoxin-like"/>
    <property type="match status" value="1"/>
</dbReference>
<proteinExistence type="predicted"/>
<comment type="caution">
    <text evidence="3">The sequence shown here is derived from an EMBL/GenBank/DDBJ whole genome shotgun (WGS) entry which is preliminary data.</text>
</comment>
<name>A0A259TZ09_9BACT</name>
<dbReference type="InterPro" id="IPR012336">
    <property type="entry name" value="Thioredoxin-like_fold"/>
</dbReference>
<dbReference type="AlphaFoldDB" id="A0A259TZ09"/>
<dbReference type="Pfam" id="PF13098">
    <property type="entry name" value="Thioredoxin_2"/>
    <property type="match status" value="1"/>
</dbReference>
<accession>A0A259TZ09</accession>
<gene>
    <name evidence="3" type="ORF">BSZ36_08415</name>
</gene>
<dbReference type="OrthoDB" id="9811036at2"/>
<feature type="domain" description="Thioredoxin" evidence="2">
    <location>
        <begin position="15"/>
        <end position="153"/>
    </location>
</feature>
<keyword evidence="1" id="KW-0732">Signal</keyword>
<dbReference type="PROSITE" id="PS51352">
    <property type="entry name" value="THIOREDOXIN_2"/>
    <property type="match status" value="1"/>
</dbReference>
<sequence length="190" mass="20962">MSRSALLLALLFSASGAMAQATDASVIPADAPDWTPIETAVTEAKTGQKTLLLHGYAAWCGWCARLDNDVYTNDEIQEYLDENFEVARLDIENRETIEFFDYRLPTAWLASGLGVTSTPTTIFMDPETGEVITRLPGYADPETFLFALRFVREGAYEEGSFQDFMDREKGVTDEDLTDADATAPLVPVAN</sequence>
<feature type="signal peptide" evidence="1">
    <location>
        <begin position="1"/>
        <end position="19"/>
    </location>
</feature>
<dbReference type="InterPro" id="IPR013766">
    <property type="entry name" value="Thioredoxin_domain"/>
</dbReference>